<reference evidence="8 9" key="1">
    <citation type="journal article" date="2016" name="Environ. Microbiol.">
        <title>Genomic resolution of a cold subsurface aquifer community provides metabolic insights for novel microbes adapted to high CO concentrations.</title>
        <authorList>
            <person name="Probst A.J."/>
            <person name="Castelle C.J."/>
            <person name="Singh A."/>
            <person name="Brown C.T."/>
            <person name="Anantharaman K."/>
            <person name="Sharon I."/>
            <person name="Hug L.A."/>
            <person name="Burstein D."/>
            <person name="Emerson J.B."/>
            <person name="Thomas B.C."/>
            <person name="Banfield J.F."/>
        </authorList>
    </citation>
    <scope>NUCLEOTIDE SEQUENCE [LARGE SCALE GENOMIC DNA]</scope>
    <source>
        <strain evidence="8">CG1_02_38_46</strain>
    </source>
</reference>
<keyword evidence="5" id="KW-0597">Phosphoprotein</keyword>
<evidence type="ECO:0000256" key="1">
    <source>
        <dbReference type="ARBA" id="ARBA00022741"/>
    </source>
</evidence>
<keyword evidence="3" id="KW-0805">Transcription regulation</keyword>
<dbReference type="Gene3D" id="3.40.50.300">
    <property type="entry name" value="P-loop containing nucleotide triphosphate hydrolases"/>
    <property type="match status" value="1"/>
</dbReference>
<dbReference type="SUPFAM" id="SSF52540">
    <property type="entry name" value="P-loop containing nucleoside triphosphate hydrolases"/>
    <property type="match status" value="1"/>
</dbReference>
<dbReference type="InterPro" id="IPR001789">
    <property type="entry name" value="Sig_transdc_resp-reg_receiver"/>
</dbReference>
<evidence type="ECO:0000313" key="8">
    <source>
        <dbReference type="EMBL" id="OIN98685.1"/>
    </source>
</evidence>
<feature type="domain" description="Response regulatory" evidence="7">
    <location>
        <begin position="4"/>
        <end position="118"/>
    </location>
</feature>
<dbReference type="InterPro" id="IPR011006">
    <property type="entry name" value="CheY-like_superfamily"/>
</dbReference>
<dbReference type="Pfam" id="PF00158">
    <property type="entry name" value="Sigma54_activat"/>
    <property type="match status" value="1"/>
</dbReference>
<dbReference type="SMART" id="SM00448">
    <property type="entry name" value="REC"/>
    <property type="match status" value="1"/>
</dbReference>
<dbReference type="GO" id="GO:0005524">
    <property type="term" value="F:ATP binding"/>
    <property type="evidence" value="ECO:0007669"/>
    <property type="project" value="UniProtKB-KW"/>
</dbReference>
<dbReference type="CDD" id="cd00009">
    <property type="entry name" value="AAA"/>
    <property type="match status" value="1"/>
</dbReference>
<dbReference type="FunFam" id="3.40.50.300:FF:000006">
    <property type="entry name" value="DNA-binding transcriptional regulator NtrC"/>
    <property type="match status" value="1"/>
</dbReference>
<dbReference type="PANTHER" id="PTHR32071:SF113">
    <property type="entry name" value="ALGINATE BIOSYNTHESIS TRANSCRIPTIONAL REGULATORY PROTEIN ALGB"/>
    <property type="match status" value="1"/>
</dbReference>
<dbReference type="Pfam" id="PF02954">
    <property type="entry name" value="HTH_8"/>
    <property type="match status" value="1"/>
</dbReference>
<organism evidence="8 9">
    <name type="scientific">Candidatus Desantisbacteria bacterium CG1_02_38_46</name>
    <dbReference type="NCBI Taxonomy" id="1817893"/>
    <lineage>
        <taxon>Bacteria</taxon>
        <taxon>Candidatus Desantisiibacteriota</taxon>
    </lineage>
</organism>
<dbReference type="Gene3D" id="3.40.50.2300">
    <property type="match status" value="1"/>
</dbReference>
<evidence type="ECO:0000259" key="6">
    <source>
        <dbReference type="PROSITE" id="PS50045"/>
    </source>
</evidence>
<dbReference type="Pfam" id="PF25601">
    <property type="entry name" value="AAA_lid_14"/>
    <property type="match status" value="1"/>
</dbReference>
<dbReference type="SUPFAM" id="SSF52172">
    <property type="entry name" value="CheY-like"/>
    <property type="match status" value="1"/>
</dbReference>
<evidence type="ECO:0000256" key="3">
    <source>
        <dbReference type="ARBA" id="ARBA00023015"/>
    </source>
</evidence>
<dbReference type="STRING" id="1817893.AUJ66_00275"/>
<dbReference type="InterPro" id="IPR009057">
    <property type="entry name" value="Homeodomain-like_sf"/>
</dbReference>
<dbReference type="InterPro" id="IPR003593">
    <property type="entry name" value="AAA+_ATPase"/>
</dbReference>
<dbReference type="SUPFAM" id="SSF46689">
    <property type="entry name" value="Homeodomain-like"/>
    <property type="match status" value="1"/>
</dbReference>
<proteinExistence type="predicted"/>
<feature type="domain" description="Sigma-54 factor interaction" evidence="6">
    <location>
        <begin position="146"/>
        <end position="375"/>
    </location>
</feature>
<protein>
    <recommendedName>
        <fullName evidence="10">Fis family transcriptional regulator</fullName>
    </recommendedName>
</protein>
<dbReference type="PROSITE" id="PS50110">
    <property type="entry name" value="RESPONSE_REGULATORY"/>
    <property type="match status" value="1"/>
</dbReference>
<dbReference type="AlphaFoldDB" id="A0A1J4SKB8"/>
<sequence length="467" mass="53147">MKGSILIMDDDEGIRNSLSVMLEKEGYQVFVSENGKKGVEVVAKEGVDVAIADLNMPEMDGLESMREILKIKPDTIVIILTIQPTIKTAVQAMKKGAYDYIAKDANRFNFEEMSLIIERGLKERRIQDENIYLREELKKKSDFFNIVGNSSEIKGVLSSVKKMANTDSMVLIQGESGTGKELFAQAIHYSGKRAEFPFVTINCSALPETLLESELFGHEKGAYTGATETKKGLFEVADRGTIFLDEIGETPLSIQVKILRVLEEKEFRRVGGTRDIKVDVRVVVATNKDLQGLMKERKFREDLYYRLNVIPIYLCPLREKKEDIPLLIRYFIEKYNKILHKRIKGIEDEAVRLLSEYHWPGNVRELGNLIERVIALADEEKEIIAMTDLPSEIRKGDASILDNQELATARGDMDFKVLVNEFEKKIINETMAKVKKKKEAAKLLNLNPRILRYLIKKHGLENESPPC</sequence>
<evidence type="ECO:0000313" key="9">
    <source>
        <dbReference type="Proteomes" id="UP000182278"/>
    </source>
</evidence>
<evidence type="ECO:0000256" key="4">
    <source>
        <dbReference type="ARBA" id="ARBA00023163"/>
    </source>
</evidence>
<keyword evidence="4" id="KW-0804">Transcription</keyword>
<evidence type="ECO:0008006" key="10">
    <source>
        <dbReference type="Google" id="ProtNLM"/>
    </source>
</evidence>
<keyword evidence="2" id="KW-0067">ATP-binding</keyword>
<dbReference type="InterPro" id="IPR025662">
    <property type="entry name" value="Sigma_54_int_dom_ATP-bd_1"/>
</dbReference>
<dbReference type="InterPro" id="IPR025944">
    <property type="entry name" value="Sigma_54_int_dom_CS"/>
</dbReference>
<dbReference type="GO" id="GO:0000160">
    <property type="term" value="P:phosphorelay signal transduction system"/>
    <property type="evidence" value="ECO:0007669"/>
    <property type="project" value="InterPro"/>
</dbReference>
<feature type="modified residue" description="4-aspartylphosphate" evidence="5">
    <location>
        <position position="53"/>
    </location>
</feature>
<dbReference type="InterPro" id="IPR027417">
    <property type="entry name" value="P-loop_NTPase"/>
</dbReference>
<dbReference type="Proteomes" id="UP000182278">
    <property type="component" value="Unassembled WGS sequence"/>
</dbReference>
<evidence type="ECO:0000259" key="7">
    <source>
        <dbReference type="PROSITE" id="PS50110"/>
    </source>
</evidence>
<dbReference type="PROSITE" id="PS00688">
    <property type="entry name" value="SIGMA54_INTERACT_3"/>
    <property type="match status" value="1"/>
</dbReference>
<dbReference type="Gene3D" id="1.10.10.60">
    <property type="entry name" value="Homeodomain-like"/>
    <property type="match status" value="1"/>
</dbReference>
<dbReference type="EMBL" id="MNUO01000005">
    <property type="protein sequence ID" value="OIN98685.1"/>
    <property type="molecule type" value="Genomic_DNA"/>
</dbReference>
<dbReference type="GO" id="GO:0006355">
    <property type="term" value="P:regulation of DNA-templated transcription"/>
    <property type="evidence" value="ECO:0007669"/>
    <property type="project" value="InterPro"/>
</dbReference>
<gene>
    <name evidence="8" type="ORF">AUJ66_00275</name>
</gene>
<accession>A0A1J4SKB8</accession>
<dbReference type="SMART" id="SM00382">
    <property type="entry name" value="AAA"/>
    <property type="match status" value="1"/>
</dbReference>
<dbReference type="PANTHER" id="PTHR32071">
    <property type="entry name" value="TRANSCRIPTIONAL REGULATORY PROTEIN"/>
    <property type="match status" value="1"/>
</dbReference>
<dbReference type="Pfam" id="PF00072">
    <property type="entry name" value="Response_reg"/>
    <property type="match status" value="1"/>
</dbReference>
<dbReference type="InterPro" id="IPR002197">
    <property type="entry name" value="HTH_Fis"/>
</dbReference>
<dbReference type="GO" id="GO:0043565">
    <property type="term" value="F:sequence-specific DNA binding"/>
    <property type="evidence" value="ECO:0007669"/>
    <property type="project" value="InterPro"/>
</dbReference>
<evidence type="ECO:0000256" key="2">
    <source>
        <dbReference type="ARBA" id="ARBA00022840"/>
    </source>
</evidence>
<evidence type="ECO:0000256" key="5">
    <source>
        <dbReference type="PROSITE-ProRule" id="PRU00169"/>
    </source>
</evidence>
<dbReference type="PROSITE" id="PS50045">
    <property type="entry name" value="SIGMA54_INTERACT_4"/>
    <property type="match status" value="1"/>
</dbReference>
<dbReference type="PROSITE" id="PS00675">
    <property type="entry name" value="SIGMA54_INTERACT_1"/>
    <property type="match status" value="1"/>
</dbReference>
<dbReference type="InterPro" id="IPR058031">
    <property type="entry name" value="AAA_lid_NorR"/>
</dbReference>
<dbReference type="Gene3D" id="1.10.8.60">
    <property type="match status" value="1"/>
</dbReference>
<comment type="caution">
    <text evidence="8">The sequence shown here is derived from an EMBL/GenBank/DDBJ whole genome shotgun (WGS) entry which is preliminary data.</text>
</comment>
<name>A0A1J4SKB8_9BACT</name>
<keyword evidence="1" id="KW-0547">Nucleotide-binding</keyword>
<dbReference type="InterPro" id="IPR002078">
    <property type="entry name" value="Sigma_54_int"/>
</dbReference>